<dbReference type="Proteomes" id="UP000179241">
    <property type="component" value="Unassembled WGS sequence"/>
</dbReference>
<evidence type="ECO:0000313" key="2">
    <source>
        <dbReference type="EMBL" id="OGM78238.1"/>
    </source>
</evidence>
<comment type="caution">
    <text evidence="2">The sequence shown here is derived from an EMBL/GenBank/DDBJ whole genome shotgun (WGS) entry which is preliminary data.</text>
</comment>
<dbReference type="GO" id="GO:0000373">
    <property type="term" value="P:Group II intron splicing"/>
    <property type="evidence" value="ECO:0007669"/>
    <property type="project" value="TreeGrafter"/>
</dbReference>
<dbReference type="InterPro" id="IPR052500">
    <property type="entry name" value="Chloro/Mito_RNA_Process"/>
</dbReference>
<reference evidence="2 3" key="1">
    <citation type="journal article" date="2016" name="Nat. Commun.">
        <title>Thousands of microbial genomes shed light on interconnected biogeochemical processes in an aquifer system.</title>
        <authorList>
            <person name="Anantharaman K."/>
            <person name="Brown C.T."/>
            <person name="Hug L.A."/>
            <person name="Sharon I."/>
            <person name="Castelle C.J."/>
            <person name="Probst A.J."/>
            <person name="Thomas B.C."/>
            <person name="Singh A."/>
            <person name="Wilkins M.J."/>
            <person name="Karaoz U."/>
            <person name="Brodie E.L."/>
            <person name="Williams K.H."/>
            <person name="Hubbard S.S."/>
            <person name="Banfield J.F."/>
        </authorList>
    </citation>
    <scope>NUCLEOTIDE SEQUENCE [LARGE SCALE GENOMIC DNA]</scope>
</reference>
<protein>
    <recommendedName>
        <fullName evidence="1">Homing endonuclease LAGLIDADG domain-containing protein</fullName>
    </recommendedName>
</protein>
<dbReference type="Pfam" id="PF03161">
    <property type="entry name" value="LAGLIDADG_2"/>
    <property type="match status" value="1"/>
</dbReference>
<name>A0A1F8CR50_9BACT</name>
<organism evidence="2 3">
    <name type="scientific">Candidatus Woesebacteria bacterium RIFOXYA1_FULL_43_9</name>
    <dbReference type="NCBI Taxonomy" id="1802534"/>
    <lineage>
        <taxon>Bacteria</taxon>
        <taxon>Candidatus Woeseibacteriota</taxon>
    </lineage>
</organism>
<dbReference type="Gene3D" id="3.10.28.10">
    <property type="entry name" value="Homing endonucleases"/>
    <property type="match status" value="2"/>
</dbReference>
<dbReference type="InterPro" id="IPR004860">
    <property type="entry name" value="LAGLIDADG_dom"/>
</dbReference>
<dbReference type="PANTHER" id="PTHR47539">
    <property type="entry name" value="PENTATRICOPEPTIDE REPEAT-CONTAINING PROTEIN OTP51, CHLOROPLASTIC"/>
    <property type="match status" value="1"/>
</dbReference>
<dbReference type="EMBL" id="MGHU01000004">
    <property type="protein sequence ID" value="OGM78238.1"/>
    <property type="molecule type" value="Genomic_DNA"/>
</dbReference>
<accession>A0A1F8CR50</accession>
<evidence type="ECO:0000259" key="1">
    <source>
        <dbReference type="Pfam" id="PF03161"/>
    </source>
</evidence>
<dbReference type="GO" id="GO:0048564">
    <property type="term" value="P:photosystem I assembly"/>
    <property type="evidence" value="ECO:0007669"/>
    <property type="project" value="TreeGrafter"/>
</dbReference>
<dbReference type="GO" id="GO:0004519">
    <property type="term" value="F:endonuclease activity"/>
    <property type="evidence" value="ECO:0007669"/>
    <property type="project" value="InterPro"/>
</dbReference>
<dbReference type="SUPFAM" id="SSF55608">
    <property type="entry name" value="Homing endonucleases"/>
    <property type="match status" value="1"/>
</dbReference>
<dbReference type="InterPro" id="IPR027434">
    <property type="entry name" value="Homing_endonucl"/>
</dbReference>
<evidence type="ECO:0000313" key="3">
    <source>
        <dbReference type="Proteomes" id="UP000179241"/>
    </source>
</evidence>
<dbReference type="GO" id="GO:0045292">
    <property type="term" value="P:mRNA cis splicing, via spliceosome"/>
    <property type="evidence" value="ECO:0007669"/>
    <property type="project" value="TreeGrafter"/>
</dbReference>
<dbReference type="AlphaFoldDB" id="A0A1F8CR50"/>
<gene>
    <name evidence="2" type="ORF">A2188_02210</name>
</gene>
<dbReference type="PANTHER" id="PTHR47539:SF1">
    <property type="entry name" value="PENTATRICOPEPTIDE REPEAT-CONTAINING PROTEIN OTP51, CHLOROPLASTIC"/>
    <property type="match status" value="1"/>
</dbReference>
<feature type="domain" description="Homing endonuclease LAGLIDADG" evidence="1">
    <location>
        <begin position="15"/>
        <end position="184"/>
    </location>
</feature>
<proteinExistence type="predicted"/>
<sequence>MGSREVGKLTKRQIAILVGKLLGDGCMEFNGLHSRLKIDQSEKQKDFVNWLYKEFNGVVTRNPYKIGYIDRRSNKTYFNYRFATKSIEYFDFWNRRFYRNGRKIIPKDITKILKSPLSLAVWYMDDGYRRKDCRGLYLCTSGYTYLEQTLLQKALFQNFSIETRIHYAAGNMRLYIPSAYYDRFINLVRKYILPYFSYKLPSGLARQMSR</sequence>